<dbReference type="EMBL" id="LAZR01000190">
    <property type="protein sequence ID" value="KKN83143.1"/>
    <property type="molecule type" value="Genomic_DNA"/>
</dbReference>
<dbReference type="InterPro" id="IPR002110">
    <property type="entry name" value="Ankyrin_rpt"/>
</dbReference>
<keyword evidence="2" id="KW-0040">ANK repeat</keyword>
<dbReference type="PANTHER" id="PTHR24171:SF8">
    <property type="entry name" value="BRCA1-ASSOCIATED RING DOMAIN PROTEIN 1"/>
    <property type="match status" value="1"/>
</dbReference>
<name>A0A0F9WVZ8_9ZZZZ</name>
<evidence type="ECO:0000313" key="3">
    <source>
        <dbReference type="EMBL" id="KKN83143.1"/>
    </source>
</evidence>
<dbReference type="PROSITE" id="PS50088">
    <property type="entry name" value="ANK_REPEAT"/>
    <property type="match status" value="2"/>
</dbReference>
<dbReference type="InterPro" id="IPR036770">
    <property type="entry name" value="Ankyrin_rpt-contain_sf"/>
</dbReference>
<dbReference type="SUPFAM" id="SSF48403">
    <property type="entry name" value="Ankyrin repeat"/>
    <property type="match status" value="1"/>
</dbReference>
<protein>
    <submittedName>
        <fullName evidence="3">Uncharacterized protein</fullName>
    </submittedName>
</protein>
<dbReference type="GO" id="GO:0004842">
    <property type="term" value="F:ubiquitin-protein transferase activity"/>
    <property type="evidence" value="ECO:0007669"/>
    <property type="project" value="TreeGrafter"/>
</dbReference>
<gene>
    <name evidence="3" type="ORF">LCGC14_0302570</name>
</gene>
<dbReference type="PROSITE" id="PS50297">
    <property type="entry name" value="ANK_REP_REGION"/>
    <property type="match status" value="2"/>
</dbReference>
<dbReference type="GO" id="GO:0070531">
    <property type="term" value="C:BRCA1-A complex"/>
    <property type="evidence" value="ECO:0007669"/>
    <property type="project" value="TreeGrafter"/>
</dbReference>
<evidence type="ECO:0000256" key="1">
    <source>
        <dbReference type="ARBA" id="ARBA00022737"/>
    </source>
</evidence>
<dbReference type="Pfam" id="PF12796">
    <property type="entry name" value="Ank_2"/>
    <property type="match status" value="1"/>
</dbReference>
<dbReference type="GO" id="GO:0085020">
    <property type="term" value="P:protein K6-linked ubiquitination"/>
    <property type="evidence" value="ECO:0007669"/>
    <property type="project" value="TreeGrafter"/>
</dbReference>
<keyword evidence="1" id="KW-0677">Repeat</keyword>
<evidence type="ECO:0000256" key="2">
    <source>
        <dbReference type="ARBA" id="ARBA00023043"/>
    </source>
</evidence>
<dbReference type="PANTHER" id="PTHR24171">
    <property type="entry name" value="ANKYRIN REPEAT DOMAIN-CONTAINING PROTEIN 39-RELATED"/>
    <property type="match status" value="1"/>
</dbReference>
<dbReference type="PRINTS" id="PR01415">
    <property type="entry name" value="ANKYRIN"/>
</dbReference>
<dbReference type="SMART" id="SM00248">
    <property type="entry name" value="ANK"/>
    <property type="match status" value="3"/>
</dbReference>
<reference evidence="3" key="1">
    <citation type="journal article" date="2015" name="Nature">
        <title>Complex archaea that bridge the gap between prokaryotes and eukaryotes.</title>
        <authorList>
            <person name="Spang A."/>
            <person name="Saw J.H."/>
            <person name="Jorgensen S.L."/>
            <person name="Zaremba-Niedzwiedzka K."/>
            <person name="Martijn J."/>
            <person name="Lind A.E."/>
            <person name="van Eijk R."/>
            <person name="Schleper C."/>
            <person name="Guy L."/>
            <person name="Ettema T.J."/>
        </authorList>
    </citation>
    <scope>NUCLEOTIDE SEQUENCE</scope>
</reference>
<sequence length="122" mass="12812">MKPRQITLLITYLWLGFTASAGAGVSDRNAALIQAAKAGNVQGVRASLTGGADTNARDQNGIPVLMWAANNGHAEVVKFLLAKDAEVDVKDTDGVTPLWMASQEGHTEVVKLLLAKGAEVDV</sequence>
<dbReference type="Gene3D" id="1.25.40.20">
    <property type="entry name" value="Ankyrin repeat-containing domain"/>
    <property type="match status" value="1"/>
</dbReference>
<dbReference type="GO" id="GO:0031436">
    <property type="term" value="C:BRCA1-BARD1 complex"/>
    <property type="evidence" value="ECO:0007669"/>
    <property type="project" value="TreeGrafter"/>
</dbReference>
<accession>A0A0F9WVZ8</accession>
<comment type="caution">
    <text evidence="3">The sequence shown here is derived from an EMBL/GenBank/DDBJ whole genome shotgun (WGS) entry which is preliminary data.</text>
</comment>
<proteinExistence type="predicted"/>
<dbReference type="AlphaFoldDB" id="A0A0F9WVZ8"/>
<organism evidence="3">
    <name type="scientific">marine sediment metagenome</name>
    <dbReference type="NCBI Taxonomy" id="412755"/>
    <lineage>
        <taxon>unclassified sequences</taxon>
        <taxon>metagenomes</taxon>
        <taxon>ecological metagenomes</taxon>
    </lineage>
</organism>
<feature type="non-terminal residue" evidence="3">
    <location>
        <position position="122"/>
    </location>
</feature>